<gene>
    <name evidence="2" type="ORF">rosag_32850</name>
</gene>
<sequence>MWSSDGRRVALLATTLLVTPTVAHAQRGAAPAVRGQVTLLERAGATPGDVRGAVVWLEERGRPASPRTPREGRIAMRGREFLPHVLTVPVGSAVGFPNQDPFSHNVFSNVDHGPFDLGLYRRGATRSATFARAGVYPIYCNIHSKMVSFVVAVPTAWVVQPGADGAFAIDGVPEGTYVLHAWHERSATELVQEVAVTANGLSGVRVVLDARAWVAAPHLNKFGRPYAVTRADRY</sequence>
<dbReference type="Proteomes" id="UP001161325">
    <property type="component" value="Unassembled WGS sequence"/>
</dbReference>
<keyword evidence="3" id="KW-1185">Reference proteome</keyword>
<evidence type="ECO:0000256" key="1">
    <source>
        <dbReference type="SAM" id="SignalP"/>
    </source>
</evidence>
<dbReference type="GO" id="GO:0030246">
    <property type="term" value="F:carbohydrate binding"/>
    <property type="evidence" value="ECO:0007669"/>
    <property type="project" value="InterPro"/>
</dbReference>
<feature type="chain" id="PRO_5041250702" description="Rhamnogalacturonan lyase domain-containing protein" evidence="1">
    <location>
        <begin position="26"/>
        <end position="234"/>
    </location>
</feature>
<dbReference type="PANTHER" id="PTHR36507:SF1">
    <property type="entry name" value="BLL1555 PROTEIN"/>
    <property type="match status" value="1"/>
</dbReference>
<dbReference type="EMBL" id="BRXS01000005">
    <property type="protein sequence ID" value="GLC26772.1"/>
    <property type="molecule type" value="Genomic_DNA"/>
</dbReference>
<dbReference type="Gene3D" id="2.60.40.420">
    <property type="entry name" value="Cupredoxins - blue copper proteins"/>
    <property type="match status" value="1"/>
</dbReference>
<dbReference type="AlphaFoldDB" id="A0AA37V3H7"/>
<evidence type="ECO:0008006" key="4">
    <source>
        <dbReference type="Google" id="ProtNLM"/>
    </source>
</evidence>
<comment type="caution">
    <text evidence="2">The sequence shown here is derived from an EMBL/GenBank/DDBJ whole genome shotgun (WGS) entry which is preliminary data.</text>
</comment>
<accession>A0AA37V3H7</accession>
<dbReference type="RefSeq" id="WP_284351226.1">
    <property type="nucleotide sequence ID" value="NZ_BRXS01000005.1"/>
</dbReference>
<proteinExistence type="predicted"/>
<evidence type="ECO:0000313" key="2">
    <source>
        <dbReference type="EMBL" id="GLC26772.1"/>
    </source>
</evidence>
<reference evidence="2" key="1">
    <citation type="submission" date="2022-08" db="EMBL/GenBank/DDBJ databases">
        <title>Draft genome sequencing of Roseisolibacter agri AW1220.</title>
        <authorList>
            <person name="Tobiishi Y."/>
            <person name="Tonouchi A."/>
        </authorList>
    </citation>
    <scope>NUCLEOTIDE SEQUENCE</scope>
    <source>
        <strain evidence="2">AW1220</strain>
    </source>
</reference>
<dbReference type="PANTHER" id="PTHR36507">
    <property type="entry name" value="BLL1555 PROTEIN"/>
    <property type="match status" value="1"/>
</dbReference>
<keyword evidence="1" id="KW-0732">Signal</keyword>
<protein>
    <recommendedName>
        <fullName evidence="4">Rhamnogalacturonan lyase domain-containing protein</fullName>
    </recommendedName>
</protein>
<dbReference type="InterPro" id="IPR008972">
    <property type="entry name" value="Cupredoxin"/>
</dbReference>
<dbReference type="SUPFAM" id="SSF49503">
    <property type="entry name" value="Cupredoxins"/>
    <property type="match status" value="1"/>
</dbReference>
<evidence type="ECO:0000313" key="3">
    <source>
        <dbReference type="Proteomes" id="UP001161325"/>
    </source>
</evidence>
<dbReference type="InterPro" id="IPR052721">
    <property type="entry name" value="ET_Amicyanin"/>
</dbReference>
<dbReference type="InterPro" id="IPR013784">
    <property type="entry name" value="Carb-bd-like_fold"/>
</dbReference>
<feature type="signal peptide" evidence="1">
    <location>
        <begin position="1"/>
        <end position="25"/>
    </location>
</feature>
<organism evidence="2 3">
    <name type="scientific">Roseisolibacter agri</name>
    <dbReference type="NCBI Taxonomy" id="2014610"/>
    <lineage>
        <taxon>Bacteria</taxon>
        <taxon>Pseudomonadati</taxon>
        <taxon>Gemmatimonadota</taxon>
        <taxon>Gemmatimonadia</taxon>
        <taxon>Gemmatimonadales</taxon>
        <taxon>Gemmatimonadaceae</taxon>
        <taxon>Roseisolibacter</taxon>
    </lineage>
</organism>
<name>A0AA37V3H7_9BACT</name>
<dbReference type="SUPFAM" id="SSF49452">
    <property type="entry name" value="Starch-binding domain-like"/>
    <property type="match status" value="1"/>
</dbReference>